<dbReference type="PANTHER" id="PTHR46601">
    <property type="entry name" value="ULP_PROTEASE DOMAIN-CONTAINING PROTEIN"/>
    <property type="match status" value="1"/>
</dbReference>
<dbReference type="AlphaFoldDB" id="A0AA88Y7S0"/>
<feature type="coiled-coil region" evidence="1">
    <location>
        <begin position="265"/>
        <end position="292"/>
    </location>
</feature>
<dbReference type="EMBL" id="VSWD01000007">
    <property type="protein sequence ID" value="KAK3097045.1"/>
    <property type="molecule type" value="Genomic_DNA"/>
</dbReference>
<comment type="caution">
    <text evidence="3">The sequence shown here is derived from an EMBL/GenBank/DDBJ whole genome shotgun (WGS) entry which is preliminary data.</text>
</comment>
<dbReference type="Proteomes" id="UP001186944">
    <property type="component" value="Unassembled WGS sequence"/>
</dbReference>
<feature type="compositionally biased region" description="Polar residues" evidence="2">
    <location>
        <begin position="179"/>
        <end position="202"/>
    </location>
</feature>
<feature type="compositionally biased region" description="Basic and acidic residues" evidence="2">
    <location>
        <begin position="60"/>
        <end position="82"/>
    </location>
</feature>
<feature type="compositionally biased region" description="Low complexity" evidence="2">
    <location>
        <begin position="112"/>
        <end position="122"/>
    </location>
</feature>
<accession>A0AA88Y7S0</accession>
<proteinExistence type="predicted"/>
<feature type="region of interest" description="Disordered" evidence="2">
    <location>
        <begin position="1"/>
        <end position="221"/>
    </location>
</feature>
<sequence>MDLRQRKRKGLQEHPYEHETPSSKTKRMRKYREKLKTDPERKTKYEETLKKDRERKRKEREKEKINKSGDRKQQEKDREKWRMAQRAYRQKQKDKCSQDKTPSTDPEPKIPKPQTTPNPQKTSNKHDSGSLKKQKAVLRTQRWRMRLKLKMAGKPKSSKLRQAGKNNDSECVSADDEAISSTENQIETASNSNDKATGQTPFRSRATEWRSTQKAKKALPNTPRRKDKVIENLMNIPDVKKNLESKGVINSEKARKQLKMGMTALNNIKSKLKELKIKRGTAEKERQNTYKKIYHAVVGESKYNLGSALTSYLGLNRKRRPKSPERPPPERRRKDWWKDVPRNPRKDKTSSQIKDQVHGFFLSPDVSREVPNKKDVLKVNGESVNRHVMTMTMQEAHEKFCKENKEIKIGLTAFKKLKPAQVRRVSETSHKSCLCQICCNLSLKIEALQKFALEKENEGLKSEVKNWNKTRLGDITLCEYQNYPKLECLNRSCQHCTVKSLSEKVKDTISDHHDDIITYYEWKPITVESENGSKRVTSCVKENCSMKDFILKTEDDLEKYPAHIFRANWQHRQMQLSIENMKQGDVVMLMDYSENYKCWFQKVVWFLSFSRY</sequence>
<feature type="compositionally biased region" description="Basic residues" evidence="2">
    <location>
        <begin position="132"/>
        <end position="159"/>
    </location>
</feature>
<name>A0AA88Y7S0_PINIB</name>
<dbReference type="PANTHER" id="PTHR46601:SF1">
    <property type="entry name" value="ADF-H DOMAIN-CONTAINING PROTEIN"/>
    <property type="match status" value="1"/>
</dbReference>
<keyword evidence="1" id="KW-0175">Coiled coil</keyword>
<evidence type="ECO:0000313" key="3">
    <source>
        <dbReference type="EMBL" id="KAK3097045.1"/>
    </source>
</evidence>
<feature type="compositionally biased region" description="Basic and acidic residues" evidence="2">
    <location>
        <begin position="1"/>
        <end position="21"/>
    </location>
</feature>
<keyword evidence="4" id="KW-1185">Reference proteome</keyword>
<gene>
    <name evidence="3" type="ORF">FSP39_005845</name>
</gene>
<reference evidence="3" key="1">
    <citation type="submission" date="2019-08" db="EMBL/GenBank/DDBJ databases">
        <title>The improved chromosome-level genome for the pearl oyster Pinctada fucata martensii using PacBio sequencing and Hi-C.</title>
        <authorList>
            <person name="Zheng Z."/>
        </authorList>
    </citation>
    <scope>NUCLEOTIDE SEQUENCE</scope>
    <source>
        <strain evidence="3">ZZ-2019</strain>
        <tissue evidence="3">Adductor muscle</tissue>
    </source>
</reference>
<feature type="region of interest" description="Disordered" evidence="2">
    <location>
        <begin position="315"/>
        <end position="352"/>
    </location>
</feature>
<feature type="compositionally biased region" description="Basic residues" evidence="2">
    <location>
        <begin position="24"/>
        <end position="33"/>
    </location>
</feature>
<evidence type="ECO:0000313" key="4">
    <source>
        <dbReference type="Proteomes" id="UP001186944"/>
    </source>
</evidence>
<evidence type="ECO:0000256" key="2">
    <source>
        <dbReference type="SAM" id="MobiDB-lite"/>
    </source>
</evidence>
<feature type="compositionally biased region" description="Basic and acidic residues" evidence="2">
    <location>
        <begin position="34"/>
        <end position="52"/>
    </location>
</feature>
<organism evidence="3 4">
    <name type="scientific">Pinctada imbricata</name>
    <name type="common">Atlantic pearl-oyster</name>
    <name type="synonym">Pinctada martensii</name>
    <dbReference type="NCBI Taxonomy" id="66713"/>
    <lineage>
        <taxon>Eukaryota</taxon>
        <taxon>Metazoa</taxon>
        <taxon>Spiralia</taxon>
        <taxon>Lophotrochozoa</taxon>
        <taxon>Mollusca</taxon>
        <taxon>Bivalvia</taxon>
        <taxon>Autobranchia</taxon>
        <taxon>Pteriomorphia</taxon>
        <taxon>Pterioida</taxon>
        <taxon>Pterioidea</taxon>
        <taxon>Pteriidae</taxon>
        <taxon>Pinctada</taxon>
    </lineage>
</organism>
<evidence type="ECO:0000256" key="1">
    <source>
        <dbReference type="SAM" id="Coils"/>
    </source>
</evidence>
<protein>
    <submittedName>
        <fullName evidence="3">Uncharacterized protein</fullName>
    </submittedName>
</protein>
<feature type="compositionally biased region" description="Basic and acidic residues" evidence="2">
    <location>
        <begin position="322"/>
        <end position="349"/>
    </location>
</feature>